<organism evidence="1 2">
    <name type="scientific">Aeoliella straminimaris</name>
    <dbReference type="NCBI Taxonomy" id="2954799"/>
    <lineage>
        <taxon>Bacteria</taxon>
        <taxon>Pseudomonadati</taxon>
        <taxon>Planctomycetota</taxon>
        <taxon>Planctomycetia</taxon>
        <taxon>Pirellulales</taxon>
        <taxon>Lacipirellulaceae</taxon>
        <taxon>Aeoliella</taxon>
    </lineage>
</organism>
<dbReference type="GO" id="GO:0005829">
    <property type="term" value="C:cytosol"/>
    <property type="evidence" value="ECO:0007669"/>
    <property type="project" value="TreeGrafter"/>
</dbReference>
<dbReference type="PANTHER" id="PTHR33221:SF13">
    <property type="entry name" value="TRANSCRIPTIONAL REGULATOR-RELATED"/>
    <property type="match status" value="1"/>
</dbReference>
<evidence type="ECO:0000313" key="1">
    <source>
        <dbReference type="EMBL" id="MCO6044367.1"/>
    </source>
</evidence>
<name>A0A9X2JGG8_9BACT</name>
<sequence>MSRLAEAYESGQQLSSHDVARDREIAQTLVAKLLTTLSQAELVAGSRGPGGGYSLARPPQEISLLDIVNVFERQDGNMVCPFGPNWCGSNEPCPLHEDYVAFTDRFNNWLSSTTLAVFTTSSKERPTRKRKAK</sequence>
<dbReference type="Gene3D" id="1.10.10.10">
    <property type="entry name" value="Winged helix-like DNA-binding domain superfamily/Winged helix DNA-binding domain"/>
    <property type="match status" value="1"/>
</dbReference>
<dbReference type="PROSITE" id="PS51197">
    <property type="entry name" value="HTH_RRF2_2"/>
    <property type="match status" value="1"/>
</dbReference>
<gene>
    <name evidence="1" type="ORF">NG895_10655</name>
</gene>
<dbReference type="PANTHER" id="PTHR33221">
    <property type="entry name" value="WINGED HELIX-TURN-HELIX TRANSCRIPTIONAL REGULATOR, RRF2 FAMILY"/>
    <property type="match status" value="1"/>
</dbReference>
<dbReference type="InterPro" id="IPR036388">
    <property type="entry name" value="WH-like_DNA-bd_sf"/>
</dbReference>
<comment type="caution">
    <text evidence="1">The sequence shown here is derived from an EMBL/GenBank/DDBJ whole genome shotgun (WGS) entry which is preliminary data.</text>
</comment>
<dbReference type="NCBIfam" id="TIGR00738">
    <property type="entry name" value="rrf2_super"/>
    <property type="match status" value="1"/>
</dbReference>
<dbReference type="AlphaFoldDB" id="A0A9X2JGG8"/>
<dbReference type="Pfam" id="PF02082">
    <property type="entry name" value="Rrf2"/>
    <property type="match status" value="1"/>
</dbReference>
<dbReference type="InterPro" id="IPR000944">
    <property type="entry name" value="Tscrpt_reg_Rrf2"/>
</dbReference>
<accession>A0A9X2JGG8</accession>
<dbReference type="GO" id="GO:0003700">
    <property type="term" value="F:DNA-binding transcription factor activity"/>
    <property type="evidence" value="ECO:0007669"/>
    <property type="project" value="TreeGrafter"/>
</dbReference>
<protein>
    <submittedName>
        <fullName evidence="1">Rrf2 family transcriptional regulator</fullName>
    </submittedName>
</protein>
<keyword evidence="2" id="KW-1185">Reference proteome</keyword>
<dbReference type="SUPFAM" id="SSF46785">
    <property type="entry name" value="Winged helix' DNA-binding domain"/>
    <property type="match status" value="1"/>
</dbReference>
<dbReference type="Proteomes" id="UP001155241">
    <property type="component" value="Unassembled WGS sequence"/>
</dbReference>
<reference evidence="1" key="1">
    <citation type="submission" date="2022-06" db="EMBL/GenBank/DDBJ databases">
        <title>Aeoliella straminimaris, a novel planctomycete from sediments.</title>
        <authorList>
            <person name="Vitorino I.R."/>
            <person name="Lage O.M."/>
        </authorList>
    </citation>
    <scope>NUCLEOTIDE SEQUENCE</scope>
    <source>
        <strain evidence="1">ICT_H6.2</strain>
    </source>
</reference>
<dbReference type="EMBL" id="JAMXLR010000036">
    <property type="protein sequence ID" value="MCO6044367.1"/>
    <property type="molecule type" value="Genomic_DNA"/>
</dbReference>
<evidence type="ECO:0000313" key="2">
    <source>
        <dbReference type="Proteomes" id="UP001155241"/>
    </source>
</evidence>
<proteinExistence type="predicted"/>
<dbReference type="InterPro" id="IPR036390">
    <property type="entry name" value="WH_DNA-bd_sf"/>
</dbReference>